<feature type="transmembrane region" description="Helical" evidence="6">
    <location>
        <begin position="68"/>
        <end position="87"/>
    </location>
</feature>
<dbReference type="EMBL" id="QFXC01000008">
    <property type="protein sequence ID" value="RDH83981.1"/>
    <property type="molecule type" value="Genomic_DNA"/>
</dbReference>
<dbReference type="SMART" id="SM00849">
    <property type="entry name" value="Lactamase_B"/>
    <property type="match status" value="1"/>
</dbReference>
<dbReference type="Proteomes" id="UP000254266">
    <property type="component" value="Unassembled WGS sequence"/>
</dbReference>
<evidence type="ECO:0000256" key="4">
    <source>
        <dbReference type="ARBA" id="ARBA00022989"/>
    </source>
</evidence>
<evidence type="ECO:0000313" key="9">
    <source>
        <dbReference type="Proteomes" id="UP000254266"/>
    </source>
</evidence>
<dbReference type="InterPro" id="IPR036866">
    <property type="entry name" value="RibonucZ/Hydroxyglut_hydro"/>
</dbReference>
<keyword evidence="3 6" id="KW-0812">Transmembrane</keyword>
<dbReference type="InterPro" id="IPR004797">
    <property type="entry name" value="Competence_ComEC/Rec2"/>
</dbReference>
<dbReference type="Pfam" id="PF13567">
    <property type="entry name" value="DUF4131"/>
    <property type="match status" value="1"/>
</dbReference>
<dbReference type="Gene3D" id="3.60.15.10">
    <property type="entry name" value="Ribonuclease Z/Hydroxyacylglutathione hydrolase-like"/>
    <property type="match status" value="1"/>
</dbReference>
<feature type="transmembrane region" description="Helical" evidence="6">
    <location>
        <begin position="266"/>
        <end position="286"/>
    </location>
</feature>
<feature type="transmembrane region" description="Helical" evidence="6">
    <location>
        <begin position="298"/>
        <end position="317"/>
    </location>
</feature>
<evidence type="ECO:0000256" key="5">
    <source>
        <dbReference type="ARBA" id="ARBA00023136"/>
    </source>
</evidence>
<dbReference type="NCBIfam" id="TIGR00360">
    <property type="entry name" value="ComEC_N-term"/>
    <property type="match status" value="1"/>
</dbReference>
<evidence type="ECO:0000256" key="6">
    <source>
        <dbReference type="SAM" id="Phobius"/>
    </source>
</evidence>
<feature type="transmembrane region" description="Helical" evidence="6">
    <location>
        <begin position="323"/>
        <end position="341"/>
    </location>
</feature>
<dbReference type="GO" id="GO:0030420">
    <property type="term" value="P:establishment of competence for transformation"/>
    <property type="evidence" value="ECO:0007669"/>
    <property type="project" value="InterPro"/>
</dbReference>
<dbReference type="Pfam" id="PF03772">
    <property type="entry name" value="Competence"/>
    <property type="match status" value="1"/>
</dbReference>
<feature type="transmembrane region" description="Helical" evidence="6">
    <location>
        <begin position="495"/>
        <end position="512"/>
    </location>
</feature>
<evidence type="ECO:0000256" key="1">
    <source>
        <dbReference type="ARBA" id="ARBA00004651"/>
    </source>
</evidence>
<dbReference type="NCBIfam" id="TIGR00361">
    <property type="entry name" value="ComEC_Rec2"/>
    <property type="match status" value="1"/>
</dbReference>
<evidence type="ECO:0000256" key="3">
    <source>
        <dbReference type="ARBA" id="ARBA00022692"/>
    </source>
</evidence>
<gene>
    <name evidence="8" type="ORF">DIZ80_07555</name>
</gene>
<dbReference type="InterPro" id="IPR025405">
    <property type="entry name" value="DUF4131"/>
</dbReference>
<keyword evidence="2" id="KW-1003">Cell membrane</keyword>
<keyword evidence="4 6" id="KW-1133">Transmembrane helix</keyword>
<keyword evidence="5 6" id="KW-0472">Membrane</keyword>
<proteinExistence type="predicted"/>
<feature type="transmembrane region" description="Helical" evidence="6">
    <location>
        <begin position="43"/>
        <end position="61"/>
    </location>
</feature>
<feature type="transmembrane region" description="Helical" evidence="6">
    <location>
        <begin position="433"/>
        <end position="456"/>
    </location>
</feature>
<protein>
    <submittedName>
        <fullName evidence="8">DNA internalization-related competence protein ComEC/Rec2</fullName>
    </submittedName>
</protein>
<feature type="transmembrane region" description="Helical" evidence="6">
    <location>
        <begin position="353"/>
        <end position="385"/>
    </location>
</feature>
<name>A0A370DGH4_9GAMM</name>
<evidence type="ECO:0000256" key="2">
    <source>
        <dbReference type="ARBA" id="ARBA00022475"/>
    </source>
</evidence>
<dbReference type="InterPro" id="IPR001279">
    <property type="entry name" value="Metallo-B-lactamas"/>
</dbReference>
<dbReference type="InterPro" id="IPR035681">
    <property type="entry name" value="ComA-like_MBL"/>
</dbReference>
<feature type="transmembrane region" description="Helical" evidence="6">
    <location>
        <begin position="405"/>
        <end position="421"/>
    </location>
</feature>
<comment type="subcellular location">
    <subcellularLocation>
        <location evidence="1">Cell membrane</location>
        <topology evidence="1">Multi-pass membrane protein</topology>
    </subcellularLocation>
</comment>
<dbReference type="GO" id="GO:0005886">
    <property type="term" value="C:plasma membrane"/>
    <property type="evidence" value="ECO:0007669"/>
    <property type="project" value="UniProtKB-SubCell"/>
</dbReference>
<dbReference type="InterPro" id="IPR052159">
    <property type="entry name" value="Competence_DNA_uptake"/>
</dbReference>
<sequence length="802" mass="90133">MIRILVVSDSRMTQKMPSLPLVAISLLAGVCFLQIQPDLYGPFWTDSVMLIFLPLSLWLFYRLPESRHVLAFQTGYLWALLFAHIYLYQLLPDDLSGQDVLIEGVVVGLPDHTGRSVRFNFNVTKFTLLNATNGGNKKPDLLSALPSRLRLSWYYHKGQIKTGEYWQIQVRLKAPHGMQNLGGFDYEKWLYQQGIQATGYIRKSSLNKRLKKSRVSIDSVRENLSSILSRLPDTEYQGLLQALTIGHKSEISHQQWDVLRKTGTSHLMAISGLHIGLVAGLVFFTVRRFVPAIICKYSSAPQVAALISLIFAGYYALLAGFSVPTQRAFIMLLVIMLALVIKRPAFSLNTLSLALISVLLIDPSSVLSVGFWLSFLAVLVITLVSSSRVVDQHCRIKVWLQGVKIQWLIALAMLPLSLLLFQQGSLISPLVNMFIIPLVGMVIVPLSLLASLISLLSADLSLWLFTQTSELFSVIWHLTEWFADMRVSSVPLSSIPLFHSALALSGVVLLLLPGGFPLRYSGLIMILPMLLYQYPRPDQGAFWVSVLDVGQGLSVVVQTRDKTLLYDTGAKLGERFDLGERVIVPYLNYVDIQTLDLLMVSHGDNDHAGGADSVLRMMNVKRLLAAENVINQKSRISYSDKVCVSGQSWVWNEVSFEVLHPDQAYKKPNNRSCVLKVWNQHYSLLIPGDIERKIELKMLSHNIKKLKADILIMPHHGSNTSSTQRWLDEINPRLAISSAGFNNRFGHPTQKVLKRYQKQGSHVLNTANSGMIQLKLPDTSGDVLELVSQQRKVSTHYWNHRF</sequence>
<reference evidence="8 9" key="1">
    <citation type="journal article" date="2018" name="ISME J.">
        <title>Endosymbiont genomes yield clues of tubeworm success.</title>
        <authorList>
            <person name="Li Y."/>
            <person name="Liles M.R."/>
            <person name="Halanych K.M."/>
        </authorList>
    </citation>
    <scope>NUCLEOTIDE SEQUENCE [LARGE SCALE GENOMIC DNA]</scope>
    <source>
        <strain evidence="8">A1464</strain>
    </source>
</reference>
<dbReference type="PANTHER" id="PTHR30619">
    <property type="entry name" value="DNA INTERNALIZATION/COMPETENCE PROTEIN COMEC/REC2"/>
    <property type="match status" value="1"/>
</dbReference>
<accession>A0A370DGH4</accession>
<dbReference type="CDD" id="cd07731">
    <property type="entry name" value="ComA-like_MBL-fold"/>
    <property type="match status" value="1"/>
</dbReference>
<dbReference type="AlphaFoldDB" id="A0A370DGH4"/>
<dbReference type="SUPFAM" id="SSF56281">
    <property type="entry name" value="Metallo-hydrolase/oxidoreductase"/>
    <property type="match status" value="1"/>
</dbReference>
<evidence type="ECO:0000313" key="8">
    <source>
        <dbReference type="EMBL" id="RDH83981.1"/>
    </source>
</evidence>
<comment type="caution">
    <text evidence="8">The sequence shown here is derived from an EMBL/GenBank/DDBJ whole genome shotgun (WGS) entry which is preliminary data.</text>
</comment>
<dbReference type="InterPro" id="IPR004477">
    <property type="entry name" value="ComEC_N"/>
</dbReference>
<keyword evidence="9" id="KW-1185">Reference proteome</keyword>
<organism evidence="8 9">
    <name type="scientific">endosymbiont of Galathealinum brachiosum</name>
    <dbReference type="NCBI Taxonomy" id="2200906"/>
    <lineage>
        <taxon>Bacteria</taxon>
        <taxon>Pseudomonadati</taxon>
        <taxon>Pseudomonadota</taxon>
        <taxon>Gammaproteobacteria</taxon>
        <taxon>sulfur-oxidizing symbionts</taxon>
    </lineage>
</organism>
<feature type="domain" description="Metallo-beta-lactamase" evidence="7">
    <location>
        <begin position="551"/>
        <end position="741"/>
    </location>
</feature>
<dbReference type="Pfam" id="PF00753">
    <property type="entry name" value="Lactamase_B"/>
    <property type="match status" value="1"/>
</dbReference>
<dbReference type="PANTHER" id="PTHR30619:SF1">
    <property type="entry name" value="RECOMBINATION PROTEIN 2"/>
    <property type="match status" value="1"/>
</dbReference>
<evidence type="ECO:0000259" key="7">
    <source>
        <dbReference type="SMART" id="SM00849"/>
    </source>
</evidence>